<protein>
    <submittedName>
        <fullName evidence="1">Uncharacterized protein</fullName>
    </submittedName>
</protein>
<proteinExistence type="predicted"/>
<dbReference type="EMBL" id="CASHSV030000615">
    <property type="protein sequence ID" value="CAJ2669732.1"/>
    <property type="molecule type" value="Genomic_DNA"/>
</dbReference>
<evidence type="ECO:0000313" key="2">
    <source>
        <dbReference type="Proteomes" id="UP001177021"/>
    </source>
</evidence>
<sequence length="67" mass="7757">MNKIEKFVYNIIILLSLFLVSTSSQDIRCVLPKRKNIHCLRKGDCPYNFCPYPTNTKCINGFCHCSN</sequence>
<name>A0ACB0LMS3_TRIPR</name>
<organism evidence="1 2">
    <name type="scientific">Trifolium pratense</name>
    <name type="common">Red clover</name>
    <dbReference type="NCBI Taxonomy" id="57577"/>
    <lineage>
        <taxon>Eukaryota</taxon>
        <taxon>Viridiplantae</taxon>
        <taxon>Streptophyta</taxon>
        <taxon>Embryophyta</taxon>
        <taxon>Tracheophyta</taxon>
        <taxon>Spermatophyta</taxon>
        <taxon>Magnoliopsida</taxon>
        <taxon>eudicotyledons</taxon>
        <taxon>Gunneridae</taxon>
        <taxon>Pentapetalae</taxon>
        <taxon>rosids</taxon>
        <taxon>fabids</taxon>
        <taxon>Fabales</taxon>
        <taxon>Fabaceae</taxon>
        <taxon>Papilionoideae</taxon>
        <taxon>50 kb inversion clade</taxon>
        <taxon>NPAAA clade</taxon>
        <taxon>Hologalegina</taxon>
        <taxon>IRL clade</taxon>
        <taxon>Trifolieae</taxon>
        <taxon>Trifolium</taxon>
    </lineage>
</organism>
<evidence type="ECO:0000313" key="1">
    <source>
        <dbReference type="EMBL" id="CAJ2669732.1"/>
    </source>
</evidence>
<reference evidence="1" key="1">
    <citation type="submission" date="2023-10" db="EMBL/GenBank/DDBJ databases">
        <authorList>
            <person name="Rodriguez Cubillos JULIANA M."/>
            <person name="De Vega J."/>
        </authorList>
    </citation>
    <scope>NUCLEOTIDE SEQUENCE</scope>
</reference>
<keyword evidence="2" id="KW-1185">Reference proteome</keyword>
<dbReference type="Proteomes" id="UP001177021">
    <property type="component" value="Unassembled WGS sequence"/>
</dbReference>
<comment type="caution">
    <text evidence="1">The sequence shown here is derived from an EMBL/GenBank/DDBJ whole genome shotgun (WGS) entry which is preliminary data.</text>
</comment>
<gene>
    <name evidence="1" type="ORF">MILVUS5_LOCUS33877</name>
</gene>
<accession>A0ACB0LMS3</accession>